<evidence type="ECO:0000313" key="3">
    <source>
        <dbReference type="EMBL" id="PWV01473.1"/>
    </source>
</evidence>
<keyword evidence="2" id="KW-1133">Transmembrane helix</keyword>
<evidence type="ECO:0000256" key="2">
    <source>
        <dbReference type="SAM" id="Phobius"/>
    </source>
</evidence>
<dbReference type="VEuPathDB" id="TriTrypDB:TcCL_NonESM08429"/>
<reference evidence="3 4" key="1">
    <citation type="journal article" date="2018" name="Microb. Genom.">
        <title>Expanding an expanded genome: long-read sequencing of Trypanosoma cruzi.</title>
        <authorList>
            <person name="Berna L."/>
            <person name="Rodriguez M."/>
            <person name="Chiribao M.L."/>
            <person name="Parodi-Talice A."/>
            <person name="Pita S."/>
            <person name="Rijo G."/>
            <person name="Alvarez-Valin F."/>
            <person name="Robello C."/>
        </authorList>
    </citation>
    <scope>NUCLEOTIDE SEQUENCE [LARGE SCALE GENOMIC DNA]</scope>
    <source>
        <strain evidence="3 4">Dm28c</strain>
    </source>
</reference>
<keyword evidence="2" id="KW-0812">Transmembrane</keyword>
<proteinExistence type="predicted"/>
<dbReference type="VEuPathDB" id="TriTrypDB:TcCLB.437121.9"/>
<feature type="region of interest" description="Disordered" evidence="1">
    <location>
        <begin position="42"/>
        <end position="68"/>
    </location>
</feature>
<dbReference type="VEuPathDB" id="TriTrypDB:TcG_04219"/>
<dbReference type="AlphaFoldDB" id="A0A2V2W183"/>
<organism evidence="3 4">
    <name type="scientific">Trypanosoma cruzi</name>
    <dbReference type="NCBI Taxonomy" id="5693"/>
    <lineage>
        <taxon>Eukaryota</taxon>
        <taxon>Discoba</taxon>
        <taxon>Euglenozoa</taxon>
        <taxon>Kinetoplastea</taxon>
        <taxon>Metakinetoplastina</taxon>
        <taxon>Trypanosomatida</taxon>
        <taxon>Trypanosomatidae</taxon>
        <taxon>Trypanosoma</taxon>
        <taxon>Schizotrypanum</taxon>
    </lineage>
</organism>
<dbReference type="VEuPathDB" id="TriTrypDB:BCY84_18645"/>
<sequence>MQPCNKSAPTPEYPSTVYEIGKIVCKGTCDVSAWRSSPRYPGLFDVTDGPQGNRSQLTPRHDAKSPDDMDFEVSVEGNSLLLRAYTIIGNMAARFVTFIPVENPKSAFLTSAQVPKGAHPSFNATCLDQQAQSGVASSIWTWDDDSEPDGGTLLHGHLNTVSGEYKSGENYFQKFGGKHQDCDVYRLDPCKYAPMLTPASVMDASDPKNKDAVSAIDWKLYVNNCDATWVGNVSLNRLRMLRNSATNEPLFKVVNKSLLVGTIYTQVVKPASWEPPYKGILSMSRVYTVRISIDYSIGTSVEVSHVNYSSRAQKEATPETKKDKTRQIKSRTKSLMDFSMQSDGFAQDSFNVSVDVQFATGEDPRTGERLYGYSFLIYPYQLNYSQIIYGVPTLVHVNAAKLRVAALELLNASWRTPNLQDCAQCTGKAVACEGTGSGLDLDCDSIIRFEPVGNVSLFPQFVLNNEGGGQFVNISLVARVIGSGTAQSATGYPEGSFAIRLKFASSETIIINVRQVTYITSVNSIAHRVLCRSSAYWPVPDVFGGSVPAKPFNSTQLLNDILSEPLDQKGKAKGKPYYGPPKSLHTDAFCFSHAEPHRPGRVVLNSIATTVNEDGDTSGSSTVKLSLCAASDEQLYGVTDWVYVTLHDKARPLDPSTIAKMSLEYLVLSVNAEDVLGVFQSEEMNSRNGQSKLYFLLDGASSPDIMSGGELGEEGERRRWMGETPVGNSTVYLRWEKYAAFLHYRRIYLQPCQPDNQTKECVTEPFHFAFIPGSLLHCGSKVRVTFYLHAGVRYTSTDDVSDSWVEEHIAIIPVSAQISSASRFDRDVYTPRVVPQRHIRHSNKMARTLFLVFALAIVAVLTASFCIETHYRRALHFAKRRLRQQSANTKDNAPRERPLGQVFAPPQEQNGTTHKNDLGAGGGMSGGHFENRLAPSGILTRYGVVQLEPTRVEGSEEDSGCAVAPASSTPV</sequence>
<protein>
    <submittedName>
        <fullName evidence="3">Uncharacterized protein</fullName>
    </submittedName>
</protein>
<comment type="caution">
    <text evidence="3">The sequence shown here is derived from an EMBL/GenBank/DDBJ whole genome shotgun (WGS) entry which is preliminary data.</text>
</comment>
<dbReference type="VEuPathDB" id="TriTrypDB:C4B63_4g108"/>
<feature type="region of interest" description="Disordered" evidence="1">
    <location>
        <begin position="950"/>
        <end position="971"/>
    </location>
</feature>
<dbReference type="VEuPathDB" id="TriTrypDB:TCDM_00457"/>
<dbReference type="VEuPathDB" id="TriTrypDB:C3747_2g515"/>
<dbReference type="VEuPathDB" id="TriTrypDB:TCSYLVIO_006107"/>
<dbReference type="Proteomes" id="UP000246121">
    <property type="component" value="Unassembled WGS sequence"/>
</dbReference>
<gene>
    <name evidence="3" type="ORF">C4B63_4g108</name>
</gene>
<name>A0A2V2W183_TRYCR</name>
<dbReference type="VEuPathDB" id="TriTrypDB:TcBrA4_0085210"/>
<dbReference type="VEuPathDB" id="TriTrypDB:ECC02_001040"/>
<dbReference type="VEuPathDB" id="TriTrypDB:TcCLB.511283.290"/>
<feature type="transmembrane region" description="Helical" evidence="2">
    <location>
        <begin position="849"/>
        <end position="871"/>
    </location>
</feature>
<evidence type="ECO:0000256" key="1">
    <source>
        <dbReference type="SAM" id="MobiDB-lite"/>
    </source>
</evidence>
<dbReference type="VEuPathDB" id="TriTrypDB:Tc_MARK_4815"/>
<accession>A0A2V2W183</accession>
<keyword evidence="2" id="KW-0472">Membrane</keyword>
<dbReference type="EMBL" id="PRFA01000004">
    <property type="protein sequence ID" value="PWV01473.1"/>
    <property type="molecule type" value="Genomic_DNA"/>
</dbReference>
<feature type="region of interest" description="Disordered" evidence="1">
    <location>
        <begin position="883"/>
        <end position="930"/>
    </location>
</feature>
<dbReference type="VEuPathDB" id="TriTrypDB:TcCL_Unassigned05998"/>
<evidence type="ECO:0000313" key="4">
    <source>
        <dbReference type="Proteomes" id="UP000246121"/>
    </source>
</evidence>